<proteinExistence type="predicted"/>
<dbReference type="EMBL" id="JAPDFW010000087">
    <property type="protein sequence ID" value="KAJ5071560.1"/>
    <property type="molecule type" value="Genomic_DNA"/>
</dbReference>
<keyword evidence="2" id="KW-1185">Reference proteome</keyword>
<sequence>MSIGTDYFGLLENLVTKRTNNFDYLKRLHEGEVYWLNIVSLTQTDISSFYTNSQTILRTRTNLFFFLGLSLGPFLQIPNGPNYLQSLASLFEEYSSEFKVRRFKKIKLNVGDDTQTVKSKTFLSDDSNINYQFLILPKVNTSKFDYFQVIFALFDLLTHCYRKFLDPSCENQQCYEAIVSIDNWISGLILNPILEEIEKIANNILFKRLSSFDPMFQEVVKKKEIDYDTSNKN</sequence>
<dbReference type="OMA" id="TPHISFP"/>
<dbReference type="PANTHER" id="PTHR37332:SF1">
    <property type="entry name" value="ELMO DOMAIN-CONTAINING PROTEIN"/>
    <property type="match status" value="1"/>
</dbReference>
<dbReference type="AlphaFoldDB" id="A0A9Q0LFM6"/>
<reference evidence="1" key="1">
    <citation type="submission" date="2022-10" db="EMBL/GenBank/DDBJ databases">
        <title>Novel sulphate-reducing endosymbionts in the free-living metamonad Anaeramoeba.</title>
        <authorList>
            <person name="Jerlstrom-Hultqvist J."/>
            <person name="Cepicka I."/>
            <person name="Gallot-Lavallee L."/>
            <person name="Salas-Leiva D."/>
            <person name="Curtis B.A."/>
            <person name="Zahonova K."/>
            <person name="Pipaliya S."/>
            <person name="Dacks J."/>
            <person name="Roger A.J."/>
        </authorList>
    </citation>
    <scope>NUCLEOTIDE SEQUENCE</scope>
    <source>
        <strain evidence="1">BMAN</strain>
    </source>
</reference>
<dbReference type="Proteomes" id="UP001149090">
    <property type="component" value="Unassembled WGS sequence"/>
</dbReference>
<comment type="caution">
    <text evidence="1">The sequence shown here is derived from an EMBL/GenBank/DDBJ whole genome shotgun (WGS) entry which is preliminary data.</text>
</comment>
<protein>
    <submittedName>
        <fullName evidence="1">Uncharacterized protein</fullName>
    </submittedName>
</protein>
<evidence type="ECO:0000313" key="2">
    <source>
        <dbReference type="Proteomes" id="UP001149090"/>
    </source>
</evidence>
<evidence type="ECO:0000313" key="1">
    <source>
        <dbReference type="EMBL" id="KAJ5071560.1"/>
    </source>
</evidence>
<dbReference type="PANTHER" id="PTHR37332">
    <property type="entry name" value="EXPRESSED PROTEIN"/>
    <property type="match status" value="1"/>
</dbReference>
<dbReference type="OrthoDB" id="14339at2759"/>
<name>A0A9Q0LFM6_ANAIG</name>
<accession>A0A9Q0LFM6</accession>
<gene>
    <name evidence="1" type="ORF">M0811_10192</name>
</gene>
<organism evidence="1 2">
    <name type="scientific">Anaeramoeba ignava</name>
    <name type="common">Anaerobic marine amoeba</name>
    <dbReference type="NCBI Taxonomy" id="1746090"/>
    <lineage>
        <taxon>Eukaryota</taxon>
        <taxon>Metamonada</taxon>
        <taxon>Anaeramoebidae</taxon>
        <taxon>Anaeramoeba</taxon>
    </lineage>
</organism>